<evidence type="ECO:0000256" key="3">
    <source>
        <dbReference type="SAM" id="MobiDB-lite"/>
    </source>
</evidence>
<protein>
    <recommendedName>
        <fullName evidence="2">Formin-like protein</fullName>
    </recommendedName>
</protein>
<feature type="region of interest" description="Disordered" evidence="3">
    <location>
        <begin position="41"/>
        <end position="105"/>
    </location>
</feature>
<dbReference type="GO" id="GO:0045010">
    <property type="term" value="P:actin nucleation"/>
    <property type="evidence" value="ECO:0007669"/>
    <property type="project" value="InterPro"/>
</dbReference>
<keyword evidence="4" id="KW-0812">Transmembrane</keyword>
<evidence type="ECO:0000313" key="7">
    <source>
        <dbReference type="EMBL" id="NUU93985.1"/>
    </source>
</evidence>
<dbReference type="SUPFAM" id="SSF101447">
    <property type="entry name" value="Formin homology 2 domain (FH2 domain)"/>
    <property type="match status" value="1"/>
</dbReference>
<feature type="compositionally biased region" description="Pro residues" evidence="3">
    <location>
        <begin position="44"/>
        <end position="58"/>
    </location>
</feature>
<dbReference type="InterPro" id="IPR015425">
    <property type="entry name" value="FH2_Formin"/>
</dbReference>
<dbReference type="Pfam" id="PF02181">
    <property type="entry name" value="FH2"/>
    <property type="match status" value="1"/>
</dbReference>
<reference evidence="7" key="1">
    <citation type="submission" date="2020-03" db="EMBL/GenBank/DDBJ databases">
        <authorList>
            <person name="Zhang R."/>
        </authorList>
    </citation>
    <scope>NUCLEOTIDE SEQUENCE</scope>
</reference>
<feature type="transmembrane region" description="Helical" evidence="4">
    <location>
        <begin position="109"/>
        <end position="131"/>
    </location>
</feature>
<feature type="region of interest" description="Disordered" evidence="3">
    <location>
        <begin position="137"/>
        <end position="156"/>
    </location>
</feature>
<feature type="compositionally biased region" description="Low complexity" evidence="3">
    <location>
        <begin position="174"/>
        <end position="192"/>
    </location>
</feature>
<feature type="compositionally biased region" description="Basic and acidic residues" evidence="3">
    <location>
        <begin position="452"/>
        <end position="471"/>
    </location>
</feature>
<dbReference type="PROSITE" id="PS51444">
    <property type="entry name" value="FH2"/>
    <property type="match status" value="1"/>
</dbReference>
<dbReference type="SMART" id="SM00498">
    <property type="entry name" value="FH2"/>
    <property type="match status" value="1"/>
</dbReference>
<dbReference type="Gene3D" id="1.20.58.2220">
    <property type="entry name" value="Formin, FH2 domain"/>
    <property type="match status" value="1"/>
</dbReference>
<sequence>MKAHNLSLILIVLSSLTTPKSATIIQDSNIQRRILHQPLYPVASAPPPATDSQPPPPDSSATANPDQPFFPEVPNGQTPDLGQPPPASAVNGTIPIPTATQPAKPAKKVAIAISVGIVTLGMLSALAFFLYRHRAKHPRESQKLVGGNSQRFADESRVPPSSFLYIGTVEPSRASTTEVNGTTATTNGANTSPYHRLNSIKRSDNYRPSPDLQPLPPLPKPPPPPPRYENENFPSPTSSISDEESLDTAFYTPQGSTVSNDDSYYTPALVRSANAARNDVRVQATTSVPHSKRTSPKSRFSSITSPEMKHVIIPSIKQPSLAPPPPPPPPPLPHQDKVQVLESTTSYFSKRPKFPVPPPPPNMELLRSIYNHQSSKIPGPPPPPPPPPPAPAPMSTSRKIGSLETAKTMVVSSMPATVMAKQKPSASSPKAILKTGITKTTEEVNKGASSSERNDADDNDGEKPKLKPLHWDKVRASSDRATVWDQLKSSSFQLNEDMMESLFGCNSANSVPKEATRKSVLPPAERENRVLDPKKSQNIAILLRALNVTRDEVSEALLDGNPESLGAELLETLVKMAPTKEEEIKLREYSGDVSKLGSAEQFLKTVLDIPFAFKRVEAMLYRANFDTEVKYLRKSFQTLEAASKELKNSRLFLKLLEAVLRTGNRMNVGTNRGDAKAFKLDTLLKLVDIKGTDGKTTLLHFVVQEIIRSEGTSTDSTNEKLQGSTLSKVKEDDFGKQGLQVVTGLSRDLGNVRKAAGMDSDVLSSYVSKLAMGLEKVRLVLQYDKPDMQGKFFHSMKLFLRGADEEISRIKSDERKALSLVKEVTEYFHGDTNKEEAHPFRIFVIVRDFLNVLDHVCKEVGKMQDRTMVGAARSFRISATASLPVLNRFNVRQDRSSDEESSSP</sequence>
<evidence type="ECO:0000256" key="1">
    <source>
        <dbReference type="ARBA" id="ARBA00025793"/>
    </source>
</evidence>
<feature type="compositionally biased region" description="Pro residues" evidence="3">
    <location>
        <begin position="378"/>
        <end position="392"/>
    </location>
</feature>
<dbReference type="EMBL" id="GILB01013652">
    <property type="protein sequence ID" value="NUU93985.1"/>
    <property type="molecule type" value="Transcribed_RNA"/>
</dbReference>
<dbReference type="GO" id="GO:0051015">
    <property type="term" value="F:actin filament binding"/>
    <property type="evidence" value="ECO:0007669"/>
    <property type="project" value="InterPro"/>
</dbReference>
<accession>A0A6M2FCU9</accession>
<feature type="region of interest" description="Disordered" evidence="3">
    <location>
        <begin position="284"/>
        <end position="402"/>
    </location>
</feature>
<dbReference type="PANTHER" id="PTHR23213:SF338">
    <property type="entry name" value="FORMIN-LIKE PROTEIN 6"/>
    <property type="match status" value="1"/>
</dbReference>
<feature type="signal peptide" evidence="5">
    <location>
        <begin position="1"/>
        <end position="22"/>
    </location>
</feature>
<comment type="similarity">
    <text evidence="1">Belongs to the formin-like family. Class-I subfamily.</text>
</comment>
<keyword evidence="4" id="KW-1133">Transmembrane helix</keyword>
<name>A0A6M2FCU9_9ROSI</name>
<evidence type="ECO:0000259" key="6">
    <source>
        <dbReference type="PROSITE" id="PS51444"/>
    </source>
</evidence>
<dbReference type="PANTHER" id="PTHR23213">
    <property type="entry name" value="FORMIN-RELATED"/>
    <property type="match status" value="1"/>
</dbReference>
<feature type="region of interest" description="Disordered" evidence="3">
    <location>
        <begin position="418"/>
        <end position="471"/>
    </location>
</feature>
<feature type="domain" description="FH2" evidence="6">
    <location>
        <begin position="456"/>
        <end position="879"/>
    </location>
</feature>
<feature type="region of interest" description="Disordered" evidence="3">
    <location>
        <begin position="172"/>
        <end position="243"/>
    </location>
</feature>
<dbReference type="AlphaFoldDB" id="A0A6M2FCU9"/>
<keyword evidence="4" id="KW-0472">Membrane</keyword>
<feature type="compositionally biased region" description="Pro residues" evidence="3">
    <location>
        <begin position="211"/>
        <end position="227"/>
    </location>
</feature>
<evidence type="ECO:0000256" key="2">
    <source>
        <dbReference type="RuleBase" id="RU361260"/>
    </source>
</evidence>
<organism evidence="7">
    <name type="scientific">Populus davidiana</name>
    <dbReference type="NCBI Taxonomy" id="266767"/>
    <lineage>
        <taxon>Eukaryota</taxon>
        <taxon>Viridiplantae</taxon>
        <taxon>Streptophyta</taxon>
        <taxon>Embryophyta</taxon>
        <taxon>Tracheophyta</taxon>
        <taxon>Spermatophyta</taxon>
        <taxon>Magnoliopsida</taxon>
        <taxon>eudicotyledons</taxon>
        <taxon>Gunneridae</taxon>
        <taxon>Pentapetalae</taxon>
        <taxon>rosids</taxon>
        <taxon>fabids</taxon>
        <taxon>Malpighiales</taxon>
        <taxon>Salicaceae</taxon>
        <taxon>Saliceae</taxon>
        <taxon>Populus</taxon>
    </lineage>
</organism>
<feature type="compositionally biased region" description="Pro residues" evidence="3">
    <location>
        <begin position="321"/>
        <end position="333"/>
    </location>
</feature>
<keyword evidence="5" id="KW-0732">Signal</keyword>
<feature type="chain" id="PRO_5026655406" description="Formin-like protein" evidence="5">
    <location>
        <begin position="23"/>
        <end position="904"/>
    </location>
</feature>
<proteinExistence type="inferred from homology"/>
<evidence type="ECO:0000256" key="4">
    <source>
        <dbReference type="SAM" id="Phobius"/>
    </source>
</evidence>
<evidence type="ECO:0000256" key="5">
    <source>
        <dbReference type="SAM" id="SignalP"/>
    </source>
</evidence>
<dbReference type="InterPro" id="IPR042201">
    <property type="entry name" value="FH2_Formin_sf"/>
</dbReference>
<dbReference type="InterPro" id="IPR027643">
    <property type="entry name" value="Formin-like_plant"/>
</dbReference>